<feature type="transmembrane region" description="Helical" evidence="2">
    <location>
        <begin position="249"/>
        <end position="270"/>
    </location>
</feature>
<feature type="transmembrane region" description="Helical" evidence="2">
    <location>
        <begin position="219"/>
        <end position="243"/>
    </location>
</feature>
<dbReference type="PANTHER" id="PTHR36840:SF1">
    <property type="entry name" value="BLL5714 PROTEIN"/>
    <property type="match status" value="1"/>
</dbReference>
<feature type="transmembrane region" description="Helical" evidence="2">
    <location>
        <begin position="130"/>
        <end position="150"/>
    </location>
</feature>
<evidence type="ECO:0000256" key="2">
    <source>
        <dbReference type="SAM" id="Phobius"/>
    </source>
</evidence>
<gene>
    <name evidence="3" type="ORF">FXF68_36095</name>
</gene>
<keyword evidence="2" id="KW-0812">Transmembrane</keyword>
<feature type="region of interest" description="Disordered" evidence="1">
    <location>
        <begin position="1"/>
        <end position="20"/>
    </location>
</feature>
<feature type="transmembrane region" description="Helical" evidence="2">
    <location>
        <begin position="291"/>
        <end position="310"/>
    </location>
</feature>
<feature type="transmembrane region" description="Helical" evidence="2">
    <location>
        <begin position="73"/>
        <end position="95"/>
    </location>
</feature>
<organism evidence="3 4">
    <name type="scientific">Actinomadura decatromicini</name>
    <dbReference type="NCBI Taxonomy" id="2604572"/>
    <lineage>
        <taxon>Bacteria</taxon>
        <taxon>Bacillati</taxon>
        <taxon>Actinomycetota</taxon>
        <taxon>Actinomycetes</taxon>
        <taxon>Streptosporangiales</taxon>
        <taxon>Thermomonosporaceae</taxon>
        <taxon>Actinomadura</taxon>
    </lineage>
</organism>
<keyword evidence="2" id="KW-0472">Membrane</keyword>
<accession>A0A5D3F8G8</accession>
<feature type="transmembrane region" description="Helical" evidence="2">
    <location>
        <begin position="379"/>
        <end position="398"/>
    </location>
</feature>
<dbReference type="InterPro" id="IPR010640">
    <property type="entry name" value="Low_temperature_requirement_A"/>
</dbReference>
<dbReference type="Pfam" id="PF06772">
    <property type="entry name" value="LtrA"/>
    <property type="match status" value="1"/>
</dbReference>
<feature type="transmembrane region" description="Helical" evidence="2">
    <location>
        <begin position="107"/>
        <end position="124"/>
    </location>
</feature>
<keyword evidence="4" id="KW-1185">Reference proteome</keyword>
<feature type="transmembrane region" description="Helical" evidence="2">
    <location>
        <begin position="353"/>
        <end position="373"/>
    </location>
</feature>
<keyword evidence="2" id="KW-1133">Transmembrane helix</keyword>
<comment type="caution">
    <text evidence="3">The sequence shown here is derived from an EMBL/GenBank/DDBJ whole genome shotgun (WGS) entry which is preliminary data.</text>
</comment>
<dbReference type="AlphaFoldDB" id="A0A5D3F8G8"/>
<protein>
    <submittedName>
        <fullName evidence="3">Low temperature requirement protein A</fullName>
    </submittedName>
</protein>
<sequence length="409" mass="43618">MTDRTEPSAPGAASRTRKRWGRLRRRLWQPPRPHGEQPLDRDVSPLELFYDLIVVVLVGRTAEHMTDHLTWRALADFGAVFVLIWIAWLNSSLYHDLHGREDARSRTVLLVQVLALVPVGAFIPRAGHGAAFPISTAVVFAILALIWYLAGRPSGPEYRLPNLAFVAGTAAVAAVLAATAGLSADARVLAWLVLAAAYLTGLGVILAKAPPGLAITPALIHRFGLFIIIVLGETVVGVVDGLAHEPADALTITVGLVAVVIGFGAWWTYFDFAGHRPPRPTRTATVQWIMTHLPLTAAIAAIGAAMPGLVEHAHSARTPPAIAWLLCAATAIVLGATMTVAASLQTWHTKRTLYRLLTAACATVAALCLALAAAHPAPLPLGLALIVLLGTPWTLAVTRRVSNETETHH</sequence>
<feature type="transmembrane region" description="Helical" evidence="2">
    <location>
        <begin position="188"/>
        <end position="207"/>
    </location>
</feature>
<dbReference type="RefSeq" id="WP_148767313.1">
    <property type="nucleotide sequence ID" value="NZ_VSRQ01000009.1"/>
</dbReference>
<feature type="transmembrane region" description="Helical" evidence="2">
    <location>
        <begin position="322"/>
        <end position="341"/>
    </location>
</feature>
<feature type="transmembrane region" description="Helical" evidence="2">
    <location>
        <begin position="162"/>
        <end position="182"/>
    </location>
</feature>
<name>A0A5D3F8G8_9ACTN</name>
<dbReference type="PANTHER" id="PTHR36840">
    <property type="entry name" value="BLL5714 PROTEIN"/>
    <property type="match status" value="1"/>
</dbReference>
<evidence type="ECO:0000313" key="4">
    <source>
        <dbReference type="Proteomes" id="UP000323505"/>
    </source>
</evidence>
<dbReference type="Proteomes" id="UP000323505">
    <property type="component" value="Unassembled WGS sequence"/>
</dbReference>
<reference evidence="3 4" key="1">
    <citation type="submission" date="2019-08" db="EMBL/GenBank/DDBJ databases">
        <title>Actinomadura sp. nov. CYP1-5 isolated from mountain soil.</title>
        <authorList>
            <person name="Songsumanus A."/>
            <person name="Kuncharoen N."/>
            <person name="Kudo T."/>
            <person name="Yuki M."/>
            <person name="Igarashi Y."/>
            <person name="Tanasupawat S."/>
        </authorList>
    </citation>
    <scope>NUCLEOTIDE SEQUENCE [LARGE SCALE GENOMIC DNA]</scope>
    <source>
        <strain evidence="3 4">CYP1-5</strain>
    </source>
</reference>
<evidence type="ECO:0000256" key="1">
    <source>
        <dbReference type="SAM" id="MobiDB-lite"/>
    </source>
</evidence>
<dbReference type="EMBL" id="VSRQ01000009">
    <property type="protein sequence ID" value="TYK44126.1"/>
    <property type="molecule type" value="Genomic_DNA"/>
</dbReference>
<proteinExistence type="predicted"/>
<evidence type="ECO:0000313" key="3">
    <source>
        <dbReference type="EMBL" id="TYK44126.1"/>
    </source>
</evidence>